<keyword evidence="10" id="KW-1185">Reference proteome</keyword>
<name>A0AAD1U3R8_EUPCR</name>
<dbReference type="InterPro" id="IPR005821">
    <property type="entry name" value="Ion_trans_dom"/>
</dbReference>
<feature type="transmembrane region" description="Helical" evidence="7">
    <location>
        <begin position="1115"/>
        <end position="1138"/>
    </location>
</feature>
<dbReference type="PANTHER" id="PTHR10582:SF2">
    <property type="entry name" value="INACTIVE"/>
    <property type="match status" value="1"/>
</dbReference>
<dbReference type="PANTHER" id="PTHR10582">
    <property type="entry name" value="TRANSIENT RECEPTOR POTENTIAL ION CHANNEL PROTEIN"/>
    <property type="match status" value="1"/>
</dbReference>
<evidence type="ECO:0000313" key="9">
    <source>
        <dbReference type="EMBL" id="CAI2359649.1"/>
    </source>
</evidence>
<keyword evidence="5 7" id="KW-0472">Membrane</keyword>
<evidence type="ECO:0000256" key="1">
    <source>
        <dbReference type="ARBA" id="ARBA00004141"/>
    </source>
</evidence>
<accession>A0AAD1U3R8</accession>
<feature type="domain" description="Ion transport" evidence="8">
    <location>
        <begin position="791"/>
        <end position="1009"/>
    </location>
</feature>
<sequence length="1489" mass="173442">MGSSKSNAIRDIDDKEVAKVIYLRTLKGKKRVDSLLQTKHIKEAILSYVLTGNLKMFDESLKQMEGISPEEKKKMFVNSKFKTAKNKTQKLENEYEEEKKEKLPEFNDKEPDLKLKTEIPDSTLPPINRDVNITNNLGYEEDLNFSNPMEESKNKILDDEEKSGNNEDLEQDKSGKDELYDDDLKNQFRYEYVITISFWLAIHCGHKDIVNYILKCNSLMRKLVASIYSTQNDRSPGRSSRDDGNNRTKKILTNSPPKDDTGFNRAYQRTKNQSKKLLSMQDQKRDQIITRNVESQEKDNTMLEGGEENKQDHSESDNFASDEESKVKDSDGSSSMEDMRDLNEQIKNSGIPSATIDKYQELDDDDILEVKILMMKYNPTFMANLLKILIGIDEEKLACFMLAYYDTDITEKIVRDTIHRDFFILLNYIWAFGKNKYQEGPEQFISYSELFYMIKELKDNKSEELSKIIIQIVNWLVETDDNILIALLEHEYDQIALDYIGYYSVHINTELLLYCLKNGNEPFLKGALKLSAFDKLIFRKDEVVSQFITLLKGGSRMNYLLNILALVDLSIWKNQHLKELIEVLDEYESNPLEENRLLLSYNPIMSICLAAEILTKIAISRRKLENECKRIKSALLSLGRMYSSKIQDEDYYEQLISDVDFKGRTVLKIICEEKFEPLMDENDPKAENMMLRIWHGTEATKCDGILNGYSSLTHILNSSTKKLTGTFMSIISNSYNPNFQVDYSFQYRYRTKAVSVSFRKELFYSFCILLIFQYVNIRYISLFNVDAMGEDDDIKIANLKEAKKEYDLLNNYTLVFCLALIFQFFLKLLYNICAKIKIPIDKWTIMDSICGIFNLLAIYVVAFTPNKKFLEREYKDYLDYFMLFVMIVSWARFFLYFLLEKSISKLLLTLVEMVGDTLSFLLLIGCYILVQASIFTTLFQDTLPDNYGSMILSFRTLFDAGLAVYSYKGMESKEIVHSILLILHVFVTNVLLLNYLIAILSTTYENMQQSGIFKYKVNLYQYCERYMRAYEEGELGELVLHPTPTSSLSVCLLPFFVCRKLFNKLSKIFSYTVFWAENFVVLILFLIYECTILFLTYGKVYLNIVRASEGLFTKIFFVGIWVVFGIAILVMFIVYDMISLTRILLMHNGCRMYMNEEEDEEVFDVSKKLEIFNQLRNTMINMFIKAKIDVKNSIGIHSKSVAKSISNTEMKKGGVKSLMSPTNSHINMSVISKIKSGFEDKSEFGIDDNDAEILSDYHQFFVQRKQAIIDQWEKDLSEEKKIQLRNRSEKRYFGENVDEDESEEDLYASEEDLQIAKEFLEKFVIQSESSVDGQIDLQLVLKALPDSIKMYSVLKMELFNFKIFQDSLLAHQNTEIVDAFEYFDKRNKERVYGIKDTLLTQKQELLNVRESLTSVQEKLKRTDEGGSQTNPRAHSAFSKPDGTKRHLLFNEMRDKEERKISLSKSDNKERRSIESQENFRQDFAKNHDF</sequence>
<dbReference type="Gene3D" id="1.10.287.70">
    <property type="match status" value="1"/>
</dbReference>
<dbReference type="EMBL" id="CAMPGE010000886">
    <property type="protein sequence ID" value="CAI2359649.1"/>
    <property type="molecule type" value="Genomic_DNA"/>
</dbReference>
<feature type="region of interest" description="Disordered" evidence="6">
    <location>
        <begin position="1417"/>
        <end position="1441"/>
    </location>
</feature>
<evidence type="ECO:0000256" key="4">
    <source>
        <dbReference type="ARBA" id="ARBA00022989"/>
    </source>
</evidence>
<feature type="transmembrane region" description="Helical" evidence="7">
    <location>
        <begin position="1045"/>
        <end position="1062"/>
    </location>
</feature>
<feature type="transmembrane region" description="Helical" evidence="7">
    <location>
        <begin position="1074"/>
        <end position="1095"/>
    </location>
</feature>
<evidence type="ECO:0000256" key="5">
    <source>
        <dbReference type="ARBA" id="ARBA00023136"/>
    </source>
</evidence>
<dbReference type="InterPro" id="IPR024862">
    <property type="entry name" value="TRPV"/>
</dbReference>
<evidence type="ECO:0000259" key="8">
    <source>
        <dbReference type="Pfam" id="PF00520"/>
    </source>
</evidence>
<gene>
    <name evidence="9" type="ORF">ECRASSUSDP1_LOCUS941</name>
</gene>
<feature type="region of interest" description="Disordered" evidence="6">
    <location>
        <begin position="156"/>
        <end position="178"/>
    </location>
</feature>
<feature type="transmembrane region" description="Helical" evidence="7">
    <location>
        <begin position="979"/>
        <end position="1000"/>
    </location>
</feature>
<feature type="transmembrane region" description="Helical" evidence="7">
    <location>
        <begin position="877"/>
        <end position="899"/>
    </location>
</feature>
<dbReference type="Proteomes" id="UP001295684">
    <property type="component" value="Unassembled WGS sequence"/>
</dbReference>
<protein>
    <recommendedName>
        <fullName evidence="8">Ion transport domain-containing protein</fullName>
    </recommendedName>
</protein>
<dbReference type="GO" id="GO:0005216">
    <property type="term" value="F:monoatomic ion channel activity"/>
    <property type="evidence" value="ECO:0007669"/>
    <property type="project" value="InterPro"/>
</dbReference>
<reference evidence="9" key="1">
    <citation type="submission" date="2023-07" db="EMBL/GenBank/DDBJ databases">
        <authorList>
            <consortium name="AG Swart"/>
            <person name="Singh M."/>
            <person name="Singh A."/>
            <person name="Seah K."/>
            <person name="Emmerich C."/>
        </authorList>
    </citation>
    <scope>NUCLEOTIDE SEQUENCE</scope>
    <source>
        <strain evidence="9">DP1</strain>
    </source>
</reference>
<feature type="region of interest" description="Disordered" evidence="6">
    <location>
        <begin position="230"/>
        <end position="338"/>
    </location>
</feature>
<evidence type="ECO:0000256" key="2">
    <source>
        <dbReference type="ARBA" id="ARBA00022692"/>
    </source>
</evidence>
<feature type="compositionally biased region" description="Basic and acidic residues" evidence="6">
    <location>
        <begin position="323"/>
        <end position="338"/>
    </location>
</feature>
<evidence type="ECO:0000313" key="10">
    <source>
        <dbReference type="Proteomes" id="UP001295684"/>
    </source>
</evidence>
<keyword evidence="2 7" id="KW-0812">Transmembrane</keyword>
<comment type="caution">
    <text evidence="9">The sequence shown here is derived from an EMBL/GenBank/DDBJ whole genome shotgun (WGS) entry which is preliminary data.</text>
</comment>
<evidence type="ECO:0000256" key="3">
    <source>
        <dbReference type="ARBA" id="ARBA00022737"/>
    </source>
</evidence>
<feature type="compositionally biased region" description="Basic and acidic residues" evidence="6">
    <location>
        <begin position="282"/>
        <end position="316"/>
    </location>
</feature>
<evidence type="ECO:0000256" key="6">
    <source>
        <dbReference type="SAM" id="MobiDB-lite"/>
    </source>
</evidence>
<organism evidence="9 10">
    <name type="scientific">Euplotes crassus</name>
    <dbReference type="NCBI Taxonomy" id="5936"/>
    <lineage>
        <taxon>Eukaryota</taxon>
        <taxon>Sar</taxon>
        <taxon>Alveolata</taxon>
        <taxon>Ciliophora</taxon>
        <taxon>Intramacronucleata</taxon>
        <taxon>Spirotrichea</taxon>
        <taxon>Hypotrichia</taxon>
        <taxon>Euplotida</taxon>
        <taxon>Euplotidae</taxon>
        <taxon>Moneuplotes</taxon>
    </lineage>
</organism>
<feature type="transmembrane region" description="Helical" evidence="7">
    <location>
        <begin position="812"/>
        <end position="833"/>
    </location>
</feature>
<proteinExistence type="predicted"/>
<feature type="transmembrane region" description="Helical" evidence="7">
    <location>
        <begin position="906"/>
        <end position="930"/>
    </location>
</feature>
<dbReference type="GO" id="GO:0005886">
    <property type="term" value="C:plasma membrane"/>
    <property type="evidence" value="ECO:0007669"/>
    <property type="project" value="TreeGrafter"/>
</dbReference>
<feature type="region of interest" description="Disordered" evidence="6">
    <location>
        <begin position="1453"/>
        <end position="1489"/>
    </location>
</feature>
<feature type="compositionally biased region" description="Basic and acidic residues" evidence="6">
    <location>
        <begin position="235"/>
        <end position="246"/>
    </location>
</feature>
<dbReference type="GO" id="GO:0098703">
    <property type="term" value="P:calcium ion import across plasma membrane"/>
    <property type="evidence" value="ECO:0007669"/>
    <property type="project" value="TreeGrafter"/>
</dbReference>
<feature type="transmembrane region" description="Helical" evidence="7">
    <location>
        <begin position="845"/>
        <end position="865"/>
    </location>
</feature>
<evidence type="ECO:0000256" key="7">
    <source>
        <dbReference type="SAM" id="Phobius"/>
    </source>
</evidence>
<keyword evidence="4 7" id="KW-1133">Transmembrane helix</keyword>
<comment type="subcellular location">
    <subcellularLocation>
        <location evidence="1">Membrane</location>
        <topology evidence="1">Multi-pass membrane protein</topology>
    </subcellularLocation>
</comment>
<keyword evidence="3" id="KW-0677">Repeat</keyword>
<dbReference type="Pfam" id="PF00520">
    <property type="entry name" value="Ion_trans"/>
    <property type="match status" value="1"/>
</dbReference>